<accession>A0A840TUN0</accession>
<dbReference type="Pfam" id="PF08241">
    <property type="entry name" value="Methyltransf_11"/>
    <property type="match status" value="1"/>
</dbReference>
<keyword evidence="2" id="KW-0489">Methyltransferase</keyword>
<feature type="domain" description="Methyltransferase type 11" evidence="1">
    <location>
        <begin position="43"/>
        <end position="131"/>
    </location>
</feature>
<dbReference type="Gene3D" id="3.40.50.150">
    <property type="entry name" value="Vaccinia Virus protein VP39"/>
    <property type="match status" value="1"/>
</dbReference>
<gene>
    <name evidence="2" type="ORF">HNQ92_003121</name>
</gene>
<reference evidence="2 3" key="1">
    <citation type="submission" date="2020-08" db="EMBL/GenBank/DDBJ databases">
        <title>Genomic Encyclopedia of Type Strains, Phase IV (KMG-IV): sequencing the most valuable type-strain genomes for metagenomic binning, comparative biology and taxonomic classification.</title>
        <authorList>
            <person name="Goeker M."/>
        </authorList>
    </citation>
    <scope>NUCLEOTIDE SEQUENCE [LARGE SCALE GENOMIC DNA]</scope>
    <source>
        <strain evidence="2 3">DSM 105074</strain>
    </source>
</reference>
<dbReference type="Proteomes" id="UP000557307">
    <property type="component" value="Unassembled WGS sequence"/>
</dbReference>
<name>A0A840TUN0_9BACT</name>
<evidence type="ECO:0000313" key="3">
    <source>
        <dbReference type="Proteomes" id="UP000557307"/>
    </source>
</evidence>
<keyword evidence="3" id="KW-1185">Reference proteome</keyword>
<dbReference type="AlphaFoldDB" id="A0A840TUN0"/>
<dbReference type="InterPro" id="IPR029063">
    <property type="entry name" value="SAM-dependent_MTases_sf"/>
</dbReference>
<dbReference type="EMBL" id="JACHGF010000004">
    <property type="protein sequence ID" value="MBB5284973.1"/>
    <property type="molecule type" value="Genomic_DNA"/>
</dbReference>
<sequence>MENIDKEVFLAPSIRKHYILYVIRKALLNAVTETLPVLKGTLVDIGCGIKPYREYILENSSVTNYIGVEWEGTSYHLRVKPEKYWDGKTLPFDNESVESCMATEVFEHLSNPVQVGKEAYRILKPEGVLFLTVPFLWPLHEVPYDEYRYTPFSIKRILMEAGFEENSISVKATGGWYACLGQMISHVFGIYLPKGLYRKWLIRFSVPLIEWLQKKDRPPKKFTDHVMPLGFSVIATK</sequence>
<protein>
    <submittedName>
        <fullName evidence="2">SAM-dependent methyltransferase</fullName>
    </submittedName>
</protein>
<dbReference type="GO" id="GO:0032259">
    <property type="term" value="P:methylation"/>
    <property type="evidence" value="ECO:0007669"/>
    <property type="project" value="UniProtKB-KW"/>
</dbReference>
<dbReference type="SUPFAM" id="SSF53335">
    <property type="entry name" value="S-adenosyl-L-methionine-dependent methyltransferases"/>
    <property type="match status" value="1"/>
</dbReference>
<keyword evidence="2" id="KW-0808">Transferase</keyword>
<dbReference type="InterPro" id="IPR013216">
    <property type="entry name" value="Methyltransf_11"/>
</dbReference>
<evidence type="ECO:0000313" key="2">
    <source>
        <dbReference type="EMBL" id="MBB5284973.1"/>
    </source>
</evidence>
<comment type="caution">
    <text evidence="2">The sequence shown here is derived from an EMBL/GenBank/DDBJ whole genome shotgun (WGS) entry which is preliminary data.</text>
</comment>
<dbReference type="GO" id="GO:0008757">
    <property type="term" value="F:S-adenosylmethionine-dependent methyltransferase activity"/>
    <property type="evidence" value="ECO:0007669"/>
    <property type="project" value="InterPro"/>
</dbReference>
<dbReference type="RefSeq" id="WP_184174912.1">
    <property type="nucleotide sequence ID" value="NZ_JACHGF010000004.1"/>
</dbReference>
<evidence type="ECO:0000259" key="1">
    <source>
        <dbReference type="Pfam" id="PF08241"/>
    </source>
</evidence>
<organism evidence="2 3">
    <name type="scientific">Rhabdobacter roseus</name>
    <dbReference type="NCBI Taxonomy" id="1655419"/>
    <lineage>
        <taxon>Bacteria</taxon>
        <taxon>Pseudomonadati</taxon>
        <taxon>Bacteroidota</taxon>
        <taxon>Cytophagia</taxon>
        <taxon>Cytophagales</taxon>
        <taxon>Cytophagaceae</taxon>
        <taxon>Rhabdobacter</taxon>
    </lineage>
</organism>
<proteinExistence type="predicted"/>